<reference evidence="3" key="1">
    <citation type="submission" date="2017-04" db="EMBL/GenBank/DDBJ databases">
        <title>Function of individual gut microbiota members based on whole genome sequencing of pure cultures obtained from chicken caecum.</title>
        <authorList>
            <person name="Medvecky M."/>
            <person name="Cejkova D."/>
            <person name="Polansky O."/>
            <person name="Karasova D."/>
            <person name="Kubasova T."/>
            <person name="Cizek A."/>
            <person name="Rychlik I."/>
        </authorList>
    </citation>
    <scope>NUCLEOTIDE SEQUENCE [LARGE SCALE GENOMIC DNA]</scope>
    <source>
        <strain evidence="3">An175</strain>
    </source>
</reference>
<protein>
    <submittedName>
        <fullName evidence="2">Uncharacterized protein</fullName>
    </submittedName>
</protein>
<sequence>MKKVLMTGAVCLMMLVLTMPVAAQDTADNWRGRFVDENGDGVCDYAGEYCGDGRFVDEDGDGVCDYAGKGSGCGGRAAIGGGCGRRGRFN</sequence>
<name>A0A1Y4MKJ8_9FIRM</name>
<evidence type="ECO:0000256" key="1">
    <source>
        <dbReference type="SAM" id="SignalP"/>
    </source>
</evidence>
<feature type="signal peptide" evidence="1">
    <location>
        <begin position="1"/>
        <end position="23"/>
    </location>
</feature>
<keyword evidence="1" id="KW-0732">Signal</keyword>
<comment type="caution">
    <text evidence="2">The sequence shown here is derived from an EMBL/GenBank/DDBJ whole genome shotgun (WGS) entry which is preliminary data.</text>
</comment>
<accession>A0A1Y4MKJ8</accession>
<dbReference type="AlphaFoldDB" id="A0A1Y4MKJ8"/>
<organism evidence="2 3">
    <name type="scientific">Anaerotruncus colihominis</name>
    <dbReference type="NCBI Taxonomy" id="169435"/>
    <lineage>
        <taxon>Bacteria</taxon>
        <taxon>Bacillati</taxon>
        <taxon>Bacillota</taxon>
        <taxon>Clostridia</taxon>
        <taxon>Eubacteriales</taxon>
        <taxon>Oscillospiraceae</taxon>
        <taxon>Anaerotruncus</taxon>
    </lineage>
</organism>
<feature type="chain" id="PRO_5011988800" evidence="1">
    <location>
        <begin position="24"/>
        <end position="90"/>
    </location>
</feature>
<gene>
    <name evidence="2" type="ORF">B5F11_15070</name>
</gene>
<dbReference type="EMBL" id="NFKP01000022">
    <property type="protein sequence ID" value="OUP68081.1"/>
    <property type="molecule type" value="Genomic_DNA"/>
</dbReference>
<dbReference type="Proteomes" id="UP000196386">
    <property type="component" value="Unassembled WGS sequence"/>
</dbReference>
<evidence type="ECO:0000313" key="2">
    <source>
        <dbReference type="EMBL" id="OUP68081.1"/>
    </source>
</evidence>
<evidence type="ECO:0000313" key="3">
    <source>
        <dbReference type="Proteomes" id="UP000196386"/>
    </source>
</evidence>
<proteinExistence type="predicted"/>
<dbReference type="RefSeq" id="WP_087302455.1">
    <property type="nucleotide sequence ID" value="NZ_NFKP01000022.1"/>
</dbReference>